<dbReference type="GO" id="GO:0006749">
    <property type="term" value="P:glutathione metabolic process"/>
    <property type="evidence" value="ECO:0007669"/>
    <property type="project" value="InterPro"/>
</dbReference>
<dbReference type="CDD" id="cd07724">
    <property type="entry name" value="POD-like_MBL-fold"/>
    <property type="match status" value="1"/>
</dbReference>
<keyword evidence="1" id="KW-0479">Metal-binding</keyword>
<reference evidence="3" key="1">
    <citation type="submission" date="2021-12" db="EMBL/GenBank/DDBJ databases">
        <title>Description of Gramella crocea sp. nov., a new bacterium isolated from activated sludge.</title>
        <authorList>
            <person name="Zhang X."/>
        </authorList>
    </citation>
    <scope>NUCLEOTIDE SEQUENCE</scope>
    <source>
        <strain evidence="3">YB25</strain>
    </source>
</reference>
<evidence type="ECO:0000313" key="4">
    <source>
        <dbReference type="Proteomes" id="UP001139344"/>
    </source>
</evidence>
<dbReference type="EMBL" id="JAJSON010000012">
    <property type="protein sequence ID" value="MCG9970792.1"/>
    <property type="molecule type" value="Genomic_DNA"/>
</dbReference>
<evidence type="ECO:0000256" key="1">
    <source>
        <dbReference type="ARBA" id="ARBA00022723"/>
    </source>
</evidence>
<keyword evidence="4" id="KW-1185">Reference proteome</keyword>
<dbReference type="InterPro" id="IPR036866">
    <property type="entry name" value="RibonucZ/Hydroxyglut_hydro"/>
</dbReference>
<dbReference type="InterPro" id="IPR036873">
    <property type="entry name" value="Rhodanese-like_dom_sf"/>
</dbReference>
<dbReference type="Pfam" id="PF00753">
    <property type="entry name" value="Lactamase_B"/>
    <property type="match status" value="1"/>
</dbReference>
<dbReference type="GO" id="GO:0070813">
    <property type="term" value="P:hydrogen sulfide metabolic process"/>
    <property type="evidence" value="ECO:0007669"/>
    <property type="project" value="TreeGrafter"/>
</dbReference>
<name>A0A9X1UUU5_9FLAO</name>
<dbReference type="SUPFAM" id="SSF52821">
    <property type="entry name" value="Rhodanese/Cell cycle control phosphatase"/>
    <property type="match status" value="2"/>
</dbReference>
<dbReference type="InterPro" id="IPR001279">
    <property type="entry name" value="Metallo-B-lactamas"/>
</dbReference>
<comment type="caution">
    <text evidence="3">The sequence shown here is derived from an EMBL/GenBank/DDBJ whole genome shotgun (WGS) entry which is preliminary data.</text>
</comment>
<dbReference type="InterPro" id="IPR051682">
    <property type="entry name" value="Mito_Persulfide_Diox"/>
</dbReference>
<protein>
    <submittedName>
        <fullName evidence="3">MBL fold metallo-hydrolase</fullName>
    </submittedName>
</protein>
<feature type="domain" description="Rhodanese" evidence="2">
    <location>
        <begin position="363"/>
        <end position="449"/>
    </location>
</feature>
<organism evidence="3 4">
    <name type="scientific">Christiangramia crocea</name>
    <dbReference type="NCBI Taxonomy" id="2904124"/>
    <lineage>
        <taxon>Bacteria</taxon>
        <taxon>Pseudomonadati</taxon>
        <taxon>Bacteroidota</taxon>
        <taxon>Flavobacteriia</taxon>
        <taxon>Flavobacteriales</taxon>
        <taxon>Flavobacteriaceae</taxon>
        <taxon>Christiangramia</taxon>
    </lineage>
</organism>
<dbReference type="GO" id="GO:0050313">
    <property type="term" value="F:sulfur dioxygenase activity"/>
    <property type="evidence" value="ECO:0007669"/>
    <property type="project" value="InterPro"/>
</dbReference>
<dbReference type="Gene3D" id="3.60.15.10">
    <property type="entry name" value="Ribonuclease Z/Hydroxyacylglutathione hydrolase-like"/>
    <property type="match status" value="1"/>
</dbReference>
<sequence length="450" mass="50124">MTIKQFKDDPLAHYSYAILSDGEIALVDPSRNPKQYYKFAEEHNAKIVAVFETHPHADFVSGHLQIHQETGATIYISEKVGVSYPHEAFDEGQSVQVGKTSFRPLHTPGHSPDSLTFVAEEEGKTALFTGDTLFIGNVGRPDLREKAGNMKAKRVELAKAMYETIQTKFNDLPDDALVYPAHGAGSLCGKNMSDSPSSTLGNERMSNWAFKDQSEEEFVEELLKDQPFIPSYFGFNVDLNRNGAGNVQQEKYRAPLHIAADKVEEGITVVDVRDGDAYKKGHLPNSINIMARSEKDKYETWLGAIIEPNESFYLAVSSVEDIDEILERTAKIGYEKQMKGVITLSGKVSATSDDFDLDDFKKNKANYTIVDIRNENELAEGLIFDKAIGIPLNELRNRANELPADKPILVHCAGGYRSAAGSSILENKFREQKVFDLSEAIKDFKEAEKV</sequence>
<dbReference type="RefSeq" id="WP_240096429.1">
    <property type="nucleotide sequence ID" value="NZ_JAJSON010000012.1"/>
</dbReference>
<accession>A0A9X1UUU5</accession>
<dbReference type="AlphaFoldDB" id="A0A9X1UUU5"/>
<dbReference type="GO" id="GO:0046872">
    <property type="term" value="F:metal ion binding"/>
    <property type="evidence" value="ECO:0007669"/>
    <property type="project" value="UniProtKB-KW"/>
</dbReference>
<evidence type="ECO:0000313" key="3">
    <source>
        <dbReference type="EMBL" id="MCG9970792.1"/>
    </source>
</evidence>
<dbReference type="SMART" id="SM00450">
    <property type="entry name" value="RHOD"/>
    <property type="match status" value="1"/>
</dbReference>
<dbReference type="Pfam" id="PF00581">
    <property type="entry name" value="Rhodanese"/>
    <property type="match status" value="2"/>
</dbReference>
<dbReference type="Gene3D" id="3.40.250.10">
    <property type="entry name" value="Rhodanese-like domain"/>
    <property type="match status" value="2"/>
</dbReference>
<dbReference type="PANTHER" id="PTHR43084:SF1">
    <property type="entry name" value="PERSULFIDE DIOXYGENASE ETHE1, MITOCHONDRIAL"/>
    <property type="match status" value="1"/>
</dbReference>
<evidence type="ECO:0000259" key="2">
    <source>
        <dbReference type="PROSITE" id="PS50206"/>
    </source>
</evidence>
<feature type="domain" description="Rhodanese" evidence="2">
    <location>
        <begin position="263"/>
        <end position="289"/>
    </location>
</feature>
<dbReference type="PROSITE" id="PS50206">
    <property type="entry name" value="RHODANESE_3"/>
    <property type="match status" value="2"/>
</dbReference>
<dbReference type="Proteomes" id="UP001139344">
    <property type="component" value="Unassembled WGS sequence"/>
</dbReference>
<dbReference type="SMART" id="SM00849">
    <property type="entry name" value="Lactamase_B"/>
    <property type="match status" value="1"/>
</dbReference>
<dbReference type="InterPro" id="IPR001763">
    <property type="entry name" value="Rhodanese-like_dom"/>
</dbReference>
<dbReference type="InterPro" id="IPR044528">
    <property type="entry name" value="POD-like_MBL-fold"/>
</dbReference>
<gene>
    <name evidence="3" type="ORF">LU635_04010</name>
</gene>
<dbReference type="SUPFAM" id="SSF56281">
    <property type="entry name" value="Metallo-hydrolase/oxidoreductase"/>
    <property type="match status" value="1"/>
</dbReference>
<proteinExistence type="predicted"/>
<dbReference type="PANTHER" id="PTHR43084">
    <property type="entry name" value="PERSULFIDE DIOXYGENASE ETHE1"/>
    <property type="match status" value="1"/>
</dbReference>
<dbReference type="FunFam" id="3.60.15.10:FF:000030">
    <property type="entry name" value="Metallo-beta-lactamase family protein"/>
    <property type="match status" value="1"/>
</dbReference>